<feature type="repeat" description="TPR" evidence="3">
    <location>
        <begin position="119"/>
        <end position="152"/>
    </location>
</feature>
<protein>
    <submittedName>
        <fullName evidence="5">Uncharacterized protein</fullName>
    </submittedName>
</protein>
<evidence type="ECO:0000256" key="1">
    <source>
        <dbReference type="ARBA" id="ARBA00022737"/>
    </source>
</evidence>
<name>A0A2H0W762_9BACT</name>
<accession>A0A2H0W762</accession>
<dbReference type="PANTHER" id="PTHR16193:SF0">
    <property type="entry name" value="TETRATRICOPEPTIDE REPEAT PROTEIN 27"/>
    <property type="match status" value="1"/>
</dbReference>
<dbReference type="Proteomes" id="UP000231382">
    <property type="component" value="Unassembled WGS sequence"/>
</dbReference>
<gene>
    <name evidence="5" type="ORF">COT78_01305</name>
</gene>
<evidence type="ECO:0000256" key="2">
    <source>
        <dbReference type="ARBA" id="ARBA00022803"/>
    </source>
</evidence>
<dbReference type="Pfam" id="PF13414">
    <property type="entry name" value="TPR_11"/>
    <property type="match status" value="1"/>
</dbReference>
<feature type="repeat" description="TPR" evidence="3">
    <location>
        <begin position="153"/>
        <end position="186"/>
    </location>
</feature>
<keyword evidence="1" id="KW-0677">Repeat</keyword>
<dbReference type="InterPro" id="IPR019734">
    <property type="entry name" value="TPR_rpt"/>
</dbReference>
<evidence type="ECO:0000313" key="6">
    <source>
        <dbReference type="Proteomes" id="UP000231382"/>
    </source>
</evidence>
<organism evidence="5 6">
    <name type="scientific">Candidatus Berkelbacteria bacterium CG10_big_fil_rev_8_21_14_0_10_43_13</name>
    <dbReference type="NCBI Taxonomy" id="1974514"/>
    <lineage>
        <taxon>Bacteria</taxon>
        <taxon>Candidatus Berkelbacteria</taxon>
    </lineage>
</organism>
<feature type="region of interest" description="Disordered" evidence="4">
    <location>
        <begin position="224"/>
        <end position="244"/>
    </location>
</feature>
<sequence length="244" mass="27458">MLIEVFIILCVAGALYLLLRHYPDAKSLKFPVSREALSQFIGRFKFKGKNIHKEIAEEIARGQEDIISPKELEDAAVGFDEDPELARLLVQADKLCAEGDLRGAEDKAIEAISKNKKCAKAYSLIGNIASSRGQFTEAEESYKAALKCNTDFAEAYFGLGRMELREENYTEATELLAKSVALEKNHAEWYAELGKAYMEIRQFAKAAKALKRATSLDMNNKEYRDLSTEAEEKQKSHTVFTRSK</sequence>
<keyword evidence="2 3" id="KW-0802">TPR repeat</keyword>
<dbReference type="InterPro" id="IPR044244">
    <property type="entry name" value="TTC27/Emw1"/>
</dbReference>
<dbReference type="SUPFAM" id="SSF48452">
    <property type="entry name" value="TPR-like"/>
    <property type="match status" value="1"/>
</dbReference>
<dbReference type="Gene3D" id="1.25.40.10">
    <property type="entry name" value="Tetratricopeptide repeat domain"/>
    <property type="match status" value="1"/>
</dbReference>
<dbReference type="EMBL" id="PEZW01000009">
    <property type="protein sequence ID" value="PIS07854.1"/>
    <property type="molecule type" value="Genomic_DNA"/>
</dbReference>
<dbReference type="PANTHER" id="PTHR16193">
    <property type="entry name" value="TETRATRICOPEPTIDE REPEAT PROTEIN 27"/>
    <property type="match status" value="1"/>
</dbReference>
<dbReference type="InterPro" id="IPR011990">
    <property type="entry name" value="TPR-like_helical_dom_sf"/>
</dbReference>
<reference evidence="6" key="1">
    <citation type="submission" date="2017-09" db="EMBL/GenBank/DDBJ databases">
        <title>Depth-based differentiation of microbial function through sediment-hosted aquifers and enrichment of novel symbionts in the deep terrestrial subsurface.</title>
        <authorList>
            <person name="Probst A.J."/>
            <person name="Ladd B."/>
            <person name="Jarett J.K."/>
            <person name="Geller-Mcgrath D.E."/>
            <person name="Sieber C.M.K."/>
            <person name="Emerson J.B."/>
            <person name="Anantharaman K."/>
            <person name="Thomas B.C."/>
            <person name="Malmstrom R."/>
            <person name="Stieglmeier M."/>
            <person name="Klingl A."/>
            <person name="Woyke T."/>
            <person name="Ryan C.M."/>
            <person name="Banfield J.F."/>
        </authorList>
    </citation>
    <scope>NUCLEOTIDE SEQUENCE [LARGE SCALE GENOMIC DNA]</scope>
</reference>
<dbReference type="SMART" id="SM00028">
    <property type="entry name" value="TPR"/>
    <property type="match status" value="3"/>
</dbReference>
<proteinExistence type="predicted"/>
<feature type="compositionally biased region" description="Basic and acidic residues" evidence="4">
    <location>
        <begin position="224"/>
        <end position="235"/>
    </location>
</feature>
<evidence type="ECO:0000313" key="5">
    <source>
        <dbReference type="EMBL" id="PIS07854.1"/>
    </source>
</evidence>
<comment type="caution">
    <text evidence="5">The sequence shown here is derived from an EMBL/GenBank/DDBJ whole genome shotgun (WGS) entry which is preliminary data.</text>
</comment>
<dbReference type="AlphaFoldDB" id="A0A2H0W762"/>
<dbReference type="PROSITE" id="PS50005">
    <property type="entry name" value="TPR"/>
    <property type="match status" value="3"/>
</dbReference>
<evidence type="ECO:0000256" key="4">
    <source>
        <dbReference type="SAM" id="MobiDB-lite"/>
    </source>
</evidence>
<feature type="repeat" description="TPR" evidence="3">
    <location>
        <begin position="187"/>
        <end position="220"/>
    </location>
</feature>
<evidence type="ECO:0000256" key="3">
    <source>
        <dbReference type="PROSITE-ProRule" id="PRU00339"/>
    </source>
</evidence>
<dbReference type="Pfam" id="PF14559">
    <property type="entry name" value="TPR_19"/>
    <property type="match status" value="1"/>
</dbReference>